<evidence type="ECO:0000313" key="3">
    <source>
        <dbReference type="Proteomes" id="UP000789508"/>
    </source>
</evidence>
<evidence type="ECO:0000256" key="1">
    <source>
        <dbReference type="SAM" id="MobiDB-lite"/>
    </source>
</evidence>
<comment type="caution">
    <text evidence="2">The sequence shown here is derived from an EMBL/GenBank/DDBJ whole genome shotgun (WGS) entry which is preliminary data.</text>
</comment>
<dbReference type="AlphaFoldDB" id="A0A9N9HZ27"/>
<dbReference type="Proteomes" id="UP000789508">
    <property type="component" value="Unassembled WGS sequence"/>
</dbReference>
<feature type="region of interest" description="Disordered" evidence="1">
    <location>
        <begin position="1"/>
        <end position="24"/>
    </location>
</feature>
<feature type="region of interest" description="Disordered" evidence="1">
    <location>
        <begin position="185"/>
        <end position="217"/>
    </location>
</feature>
<feature type="non-terminal residue" evidence="2">
    <location>
        <position position="217"/>
    </location>
</feature>
<keyword evidence="3" id="KW-1185">Reference proteome</keyword>
<sequence>MSTTNEFQQQEKQIRDNTSSSHHSPVAISTKNFLLLPTRLLSSAIKLFSQEYKTNLINSNNNNDHLILDEDSRSELSSLSPSECSTPITEDLDNWPEVKLFDNEYHNELLNEYLKAHVEKSLLIGEKQEKKVISTSPTPNSRKEQKNKHTLYFDNLSDLLADDFEEDGDKDIKFLDNPFYEYDELFSPPFNHEENDQYSSEEDEENYKIEDNRYNEE</sequence>
<protein>
    <submittedName>
        <fullName evidence="2">11028_t:CDS:1</fullName>
    </submittedName>
</protein>
<dbReference type="EMBL" id="CAJVPS010023293">
    <property type="protein sequence ID" value="CAG8713183.1"/>
    <property type="molecule type" value="Genomic_DNA"/>
</dbReference>
<proteinExistence type="predicted"/>
<name>A0A9N9HZ27_9GLOM</name>
<accession>A0A9N9HZ27</accession>
<dbReference type="OrthoDB" id="10508061at2759"/>
<evidence type="ECO:0000313" key="2">
    <source>
        <dbReference type="EMBL" id="CAG8713183.1"/>
    </source>
</evidence>
<gene>
    <name evidence="2" type="ORF">ALEPTO_LOCUS11979</name>
</gene>
<feature type="compositionally biased region" description="Basic and acidic residues" evidence="1">
    <location>
        <begin position="206"/>
        <end position="217"/>
    </location>
</feature>
<organism evidence="2 3">
    <name type="scientific">Ambispora leptoticha</name>
    <dbReference type="NCBI Taxonomy" id="144679"/>
    <lineage>
        <taxon>Eukaryota</taxon>
        <taxon>Fungi</taxon>
        <taxon>Fungi incertae sedis</taxon>
        <taxon>Mucoromycota</taxon>
        <taxon>Glomeromycotina</taxon>
        <taxon>Glomeromycetes</taxon>
        <taxon>Archaeosporales</taxon>
        <taxon>Ambisporaceae</taxon>
        <taxon>Ambispora</taxon>
    </lineage>
</organism>
<reference evidence="2" key="1">
    <citation type="submission" date="2021-06" db="EMBL/GenBank/DDBJ databases">
        <authorList>
            <person name="Kallberg Y."/>
            <person name="Tangrot J."/>
            <person name="Rosling A."/>
        </authorList>
    </citation>
    <scope>NUCLEOTIDE SEQUENCE</scope>
    <source>
        <strain evidence="2">FL130A</strain>
    </source>
</reference>